<dbReference type="AlphaFoldDB" id="A0A7I8D5S7"/>
<name>A0A7I8D5S7_9BACL</name>
<accession>A0A7I8D5S7</accession>
<sequence length="69" mass="7950">MREVVKSSSWQGDDAAVRANDRVKVHIRCRKCGESFILRGSCDFKGHVDTGFKRCLCDNEKDFEIETLR</sequence>
<protein>
    <submittedName>
        <fullName evidence="1">Uncharacterized protein</fullName>
    </submittedName>
</protein>
<evidence type="ECO:0000313" key="2">
    <source>
        <dbReference type="Proteomes" id="UP000593802"/>
    </source>
</evidence>
<dbReference type="EMBL" id="AP023366">
    <property type="protein sequence ID" value="BCJ85357.1"/>
    <property type="molecule type" value="Genomic_DNA"/>
</dbReference>
<reference evidence="1 2" key="1">
    <citation type="submission" date="2020-08" db="EMBL/GenBank/DDBJ databases">
        <title>Complete Genome Sequence of Effusibacillus dendaii Strain skT53, Isolated from Farmland soil.</title>
        <authorList>
            <person name="Konishi T."/>
            <person name="Kawasaki H."/>
        </authorList>
    </citation>
    <scope>NUCLEOTIDE SEQUENCE [LARGE SCALE GENOMIC DNA]</scope>
    <source>
        <strain evidence="2">skT53</strain>
    </source>
</reference>
<evidence type="ECO:0000313" key="1">
    <source>
        <dbReference type="EMBL" id="BCJ85357.1"/>
    </source>
</evidence>
<keyword evidence="2" id="KW-1185">Reference proteome</keyword>
<gene>
    <name evidence="1" type="ORF">skT53_03420</name>
</gene>
<organism evidence="1 2">
    <name type="scientific">Effusibacillus dendaii</name>
    <dbReference type="NCBI Taxonomy" id="2743772"/>
    <lineage>
        <taxon>Bacteria</taxon>
        <taxon>Bacillati</taxon>
        <taxon>Bacillota</taxon>
        <taxon>Bacilli</taxon>
        <taxon>Bacillales</taxon>
        <taxon>Alicyclobacillaceae</taxon>
        <taxon>Effusibacillus</taxon>
    </lineage>
</organism>
<dbReference type="KEGG" id="eff:skT53_03420"/>
<proteinExistence type="predicted"/>
<dbReference type="Proteomes" id="UP000593802">
    <property type="component" value="Chromosome"/>
</dbReference>